<dbReference type="Pfam" id="PF04520">
    <property type="entry name" value="Senescence_reg"/>
    <property type="match status" value="1"/>
</dbReference>
<protein>
    <submittedName>
        <fullName evidence="3">Uncharacterized protein</fullName>
    </submittedName>
</protein>
<organism evidence="3">
    <name type="scientific">Chlamydomonas euryale</name>
    <dbReference type="NCBI Taxonomy" id="1486919"/>
    <lineage>
        <taxon>Eukaryota</taxon>
        <taxon>Viridiplantae</taxon>
        <taxon>Chlorophyta</taxon>
        <taxon>core chlorophytes</taxon>
        <taxon>Chlorophyceae</taxon>
        <taxon>CS clade</taxon>
        <taxon>Chlamydomonadales</taxon>
        <taxon>Chlamydomonadaceae</taxon>
        <taxon>Chlamydomonas</taxon>
    </lineage>
</organism>
<feature type="region of interest" description="Disordered" evidence="2">
    <location>
        <begin position="1"/>
        <end position="70"/>
    </location>
</feature>
<feature type="compositionally biased region" description="Basic and acidic residues" evidence="2">
    <location>
        <begin position="198"/>
        <end position="215"/>
    </location>
</feature>
<dbReference type="InterPro" id="IPR007608">
    <property type="entry name" value="Senescence_reg_S40"/>
</dbReference>
<dbReference type="AlphaFoldDB" id="A0A7R9Z2Q5"/>
<feature type="region of interest" description="Disordered" evidence="2">
    <location>
        <begin position="198"/>
        <end position="236"/>
    </location>
</feature>
<reference evidence="3" key="1">
    <citation type="submission" date="2021-01" db="EMBL/GenBank/DDBJ databases">
        <authorList>
            <person name="Corre E."/>
            <person name="Pelletier E."/>
            <person name="Niang G."/>
            <person name="Scheremetjew M."/>
            <person name="Finn R."/>
            <person name="Kale V."/>
            <person name="Holt S."/>
            <person name="Cochrane G."/>
            <person name="Meng A."/>
            <person name="Brown T."/>
            <person name="Cohen L."/>
        </authorList>
    </citation>
    <scope>NUCLEOTIDE SEQUENCE</scope>
    <source>
        <strain evidence="3">CCMP219</strain>
    </source>
</reference>
<feature type="compositionally biased region" description="Basic and acidic residues" evidence="2">
    <location>
        <begin position="1"/>
        <end position="11"/>
    </location>
</feature>
<gene>
    <name evidence="3" type="ORF">CEUR00632_LOCUS15533</name>
</gene>
<dbReference type="GO" id="GO:0010150">
    <property type="term" value="P:leaf senescence"/>
    <property type="evidence" value="ECO:0007669"/>
    <property type="project" value="UniProtKB-ARBA"/>
</dbReference>
<evidence type="ECO:0000256" key="1">
    <source>
        <dbReference type="ARBA" id="ARBA00034773"/>
    </source>
</evidence>
<name>A0A7R9Z2Q5_9CHLO</name>
<comment type="similarity">
    <text evidence="1">Belongs to the senescence regulator S40 family.</text>
</comment>
<accession>A0A7R9Z2Q5</accession>
<evidence type="ECO:0000256" key="2">
    <source>
        <dbReference type="SAM" id="MobiDB-lite"/>
    </source>
</evidence>
<evidence type="ECO:0000313" key="3">
    <source>
        <dbReference type="EMBL" id="CAD8300364.1"/>
    </source>
</evidence>
<sequence>MASGDEFHESDLFLGSDEEDDTIKSAGLSSDDEREPQAAYTSEPESDARPGLAGSSVHMGRSQSNLRPSGLDEIAEEETADAPFNTPGGMNGIFGSVSAAATRNMRMGSSVPVSIPGMPLFKQARTAGGAAQGAGGLDGPQAPQYPATFVPPHKLSQQNASVFSVNGGASPGTLLKRDRLKMRNAVLQSTGFLESSTDKVEVEGDLSRKSIRKGDGGMSQAFAVPRDFPLSPSPPM</sequence>
<proteinExistence type="inferred from homology"/>
<dbReference type="EMBL" id="HBEC01033434">
    <property type="protein sequence ID" value="CAD8300364.1"/>
    <property type="molecule type" value="Transcribed_RNA"/>
</dbReference>